<gene>
    <name evidence="3" type="ORF">Kpol_489p15</name>
</gene>
<dbReference type="GeneID" id="5543720"/>
<dbReference type="OrthoDB" id="4065577at2759"/>
<dbReference type="Proteomes" id="UP000000267">
    <property type="component" value="Unassembled WGS sequence"/>
</dbReference>
<evidence type="ECO:0000256" key="1">
    <source>
        <dbReference type="SAM" id="Coils"/>
    </source>
</evidence>
<protein>
    <submittedName>
        <fullName evidence="3">Uncharacterized protein</fullName>
    </submittedName>
</protein>
<feature type="region of interest" description="Disordered" evidence="2">
    <location>
        <begin position="1"/>
        <end position="83"/>
    </location>
</feature>
<reference evidence="3 4" key="1">
    <citation type="journal article" date="2007" name="Proc. Natl. Acad. Sci. U.S.A.">
        <title>Independent sorting-out of thousands of duplicated gene pairs in two yeast species descended from a whole-genome duplication.</title>
        <authorList>
            <person name="Scannell D.R."/>
            <person name="Frank A.C."/>
            <person name="Conant G.C."/>
            <person name="Byrne K.P."/>
            <person name="Woolfit M."/>
            <person name="Wolfe K.H."/>
        </authorList>
    </citation>
    <scope>NUCLEOTIDE SEQUENCE [LARGE SCALE GENOMIC DNA]</scope>
    <source>
        <strain evidence="4">ATCC 22028 / DSM 70294 / BCRC 21397 / CBS 2163 / NBRC 10782 / NRRL Y-8283 / UCD 57-17</strain>
    </source>
</reference>
<feature type="compositionally biased region" description="Polar residues" evidence="2">
    <location>
        <begin position="26"/>
        <end position="49"/>
    </location>
</feature>
<dbReference type="FunCoup" id="A7TQ29">
    <property type="interactions" value="157"/>
</dbReference>
<dbReference type="InParanoid" id="A7TQ29"/>
<feature type="region of interest" description="Disordered" evidence="2">
    <location>
        <begin position="307"/>
        <end position="341"/>
    </location>
</feature>
<accession>A7TQ29</accession>
<dbReference type="HOGENOM" id="CLU_027374_0_0_1"/>
<dbReference type="STRING" id="436907.A7TQ29"/>
<dbReference type="GO" id="GO:0005737">
    <property type="term" value="C:cytoplasm"/>
    <property type="evidence" value="ECO:0007669"/>
    <property type="project" value="EnsemblFungi"/>
</dbReference>
<dbReference type="OMA" id="IECTPLI"/>
<dbReference type="eggNOG" id="ENOG502QUYM">
    <property type="taxonomic scope" value="Eukaryota"/>
</dbReference>
<dbReference type="AlphaFoldDB" id="A7TQ29"/>
<feature type="compositionally biased region" description="Low complexity" evidence="2">
    <location>
        <begin position="622"/>
        <end position="645"/>
    </location>
</feature>
<dbReference type="GO" id="GO:0007089">
    <property type="term" value="P:traversing start control point of mitotic cell cycle"/>
    <property type="evidence" value="ECO:0007669"/>
    <property type="project" value="EnsemblFungi"/>
</dbReference>
<feature type="region of interest" description="Disordered" evidence="2">
    <location>
        <begin position="622"/>
        <end position="667"/>
    </location>
</feature>
<dbReference type="RefSeq" id="XP_001643492.1">
    <property type="nucleotide sequence ID" value="XM_001643442.1"/>
</dbReference>
<proteinExistence type="predicted"/>
<dbReference type="GO" id="GO:0005634">
    <property type="term" value="C:nucleus"/>
    <property type="evidence" value="ECO:0007669"/>
    <property type="project" value="EnsemblFungi"/>
</dbReference>
<evidence type="ECO:0000313" key="3">
    <source>
        <dbReference type="EMBL" id="EDO15634.1"/>
    </source>
</evidence>
<feature type="compositionally biased region" description="Basic and acidic residues" evidence="2">
    <location>
        <begin position="307"/>
        <end position="320"/>
    </location>
</feature>
<keyword evidence="1" id="KW-0175">Coiled coil</keyword>
<feature type="compositionally biased region" description="Polar residues" evidence="2">
    <location>
        <begin position="68"/>
        <end position="77"/>
    </location>
</feature>
<dbReference type="EMBL" id="DS480451">
    <property type="protein sequence ID" value="EDO15634.1"/>
    <property type="molecule type" value="Genomic_DNA"/>
</dbReference>
<organism evidence="4">
    <name type="scientific">Vanderwaltozyma polyspora (strain ATCC 22028 / DSM 70294 / BCRC 21397 / CBS 2163 / NBRC 10782 / NRRL Y-8283 / UCD 57-17)</name>
    <name type="common">Kluyveromyces polysporus</name>
    <dbReference type="NCBI Taxonomy" id="436907"/>
    <lineage>
        <taxon>Eukaryota</taxon>
        <taxon>Fungi</taxon>
        <taxon>Dikarya</taxon>
        <taxon>Ascomycota</taxon>
        <taxon>Saccharomycotina</taxon>
        <taxon>Saccharomycetes</taxon>
        <taxon>Saccharomycetales</taxon>
        <taxon>Saccharomycetaceae</taxon>
        <taxon>Vanderwaltozyma</taxon>
    </lineage>
</organism>
<dbReference type="GO" id="GO:0006357">
    <property type="term" value="P:regulation of transcription by RNA polymerase II"/>
    <property type="evidence" value="ECO:0007669"/>
    <property type="project" value="EnsemblFungi"/>
</dbReference>
<sequence>MQAAIAMEKPTRKRGRPPITKEYPNPLQSPMAHSSMQVQKQGLTGQNFSKPLMKVGQMTPSPKKRRSGSTTGSSVNHIASGGCSRKGRYRGVILSTPPKKSISTPSSININNSILSKSEMSPLPTPSSINDTIFSSNSKLNFLRSSPPMPSSPFNSIKHGLQLEKPIAKSTVSPLQNFRFSLNINENGRATIARPGETIQIEGIPNISSDELNSSTLNFPLESPSLNCKSENDKLIKNNDNVQLEKNYVISMLRQMRTDINKGKSNNLENTLEEERKVVNELESKLEDSIANDKNNKKLPIIVKTSPTHDEDLKDDDRNAKFNTDSLKHHPNTNSLLPPSTPKTTFHLTTGFTPIAIDQILLDETIIATPRRILGASFDSNNENNFALSPKSKLLPKSGQTILSHSHQQEFVFKLSSGDPLLLTDHAEVSWNDNINTASLTTSPRRQLCFNTPPSWVNFGSPKAFSPQRLDTNAVLISNGQSLGVTQPELSPSKKSSIANFPMININSSPPRIASASSLSHIELLSSTVKRRRSSLSVLSTLAASNLNLLSSPGNNISAKALIEPTTPKNAQEFQSSVIECTPLIQQTMNGSLTAKFIPGTIPADNNNNDIRSNINSDVVNNNSINNNNNGNNSNHRNSNSNNNNQPTVGTINESSTVSSSLEQDDARTALKRLMSER</sequence>
<evidence type="ECO:0000256" key="2">
    <source>
        <dbReference type="SAM" id="MobiDB-lite"/>
    </source>
</evidence>
<feature type="compositionally biased region" description="Polar residues" evidence="2">
    <location>
        <begin position="332"/>
        <end position="341"/>
    </location>
</feature>
<dbReference type="KEGG" id="vpo:Kpol_489p15"/>
<feature type="coiled-coil region" evidence="1">
    <location>
        <begin position="265"/>
        <end position="292"/>
    </location>
</feature>
<evidence type="ECO:0000313" key="4">
    <source>
        <dbReference type="Proteomes" id="UP000000267"/>
    </source>
</evidence>
<name>A7TQ29_VANPO</name>
<dbReference type="GO" id="GO:0000082">
    <property type="term" value="P:G1/S transition of mitotic cell cycle"/>
    <property type="evidence" value="ECO:0007669"/>
    <property type="project" value="EnsemblFungi"/>
</dbReference>
<dbReference type="PhylomeDB" id="A7TQ29"/>
<keyword evidence="4" id="KW-1185">Reference proteome</keyword>
<feature type="compositionally biased region" description="Polar residues" evidence="2">
    <location>
        <begin position="646"/>
        <end position="662"/>
    </location>
</feature>